<evidence type="ECO:0000313" key="2">
    <source>
        <dbReference type="Ensembl" id="ENSACDP00005019508.1"/>
    </source>
</evidence>
<sequence length="86" mass="9142">TKRQLQALKARGGQHCGTAPRRRLSLPAPPPTPGRDEPGAALASPSSLVALIPVPTYSLSSVASILKRKMQACNQTCCHVFTLHLD</sequence>
<dbReference type="Ensembl" id="ENSACDT00005023341.1">
    <property type="protein sequence ID" value="ENSACDP00005019508.1"/>
    <property type="gene ID" value="ENSACDG00005014150.1"/>
</dbReference>
<dbReference type="Proteomes" id="UP000694521">
    <property type="component" value="Unplaced"/>
</dbReference>
<reference evidence="2" key="1">
    <citation type="submission" date="2025-08" db="UniProtKB">
        <authorList>
            <consortium name="Ensembl"/>
        </authorList>
    </citation>
    <scope>IDENTIFICATION</scope>
</reference>
<name>A0A8B9EH63_ANSCY</name>
<protein>
    <submittedName>
        <fullName evidence="2">Uncharacterized protein</fullName>
    </submittedName>
</protein>
<evidence type="ECO:0000313" key="3">
    <source>
        <dbReference type="Proteomes" id="UP000694521"/>
    </source>
</evidence>
<feature type="region of interest" description="Disordered" evidence="1">
    <location>
        <begin position="1"/>
        <end position="41"/>
    </location>
</feature>
<accession>A0A8B9EH63</accession>
<proteinExistence type="predicted"/>
<organism evidence="2 3">
    <name type="scientific">Anser cygnoides</name>
    <name type="common">Swan goose</name>
    <dbReference type="NCBI Taxonomy" id="8845"/>
    <lineage>
        <taxon>Eukaryota</taxon>
        <taxon>Metazoa</taxon>
        <taxon>Chordata</taxon>
        <taxon>Craniata</taxon>
        <taxon>Vertebrata</taxon>
        <taxon>Euteleostomi</taxon>
        <taxon>Archelosauria</taxon>
        <taxon>Archosauria</taxon>
        <taxon>Dinosauria</taxon>
        <taxon>Saurischia</taxon>
        <taxon>Theropoda</taxon>
        <taxon>Coelurosauria</taxon>
        <taxon>Aves</taxon>
        <taxon>Neognathae</taxon>
        <taxon>Galloanserae</taxon>
        <taxon>Anseriformes</taxon>
        <taxon>Anatidae</taxon>
        <taxon>Anserinae</taxon>
        <taxon>Anser</taxon>
    </lineage>
</organism>
<dbReference type="AlphaFoldDB" id="A0A8B9EH63"/>
<reference evidence="2" key="2">
    <citation type="submission" date="2025-09" db="UniProtKB">
        <authorList>
            <consortium name="Ensembl"/>
        </authorList>
    </citation>
    <scope>IDENTIFICATION</scope>
</reference>
<evidence type="ECO:0000256" key="1">
    <source>
        <dbReference type="SAM" id="MobiDB-lite"/>
    </source>
</evidence>
<keyword evidence="3" id="KW-1185">Reference proteome</keyword>